<dbReference type="SUPFAM" id="SSF57667">
    <property type="entry name" value="beta-beta-alpha zinc fingers"/>
    <property type="match status" value="2"/>
</dbReference>
<evidence type="ECO:0000256" key="4">
    <source>
        <dbReference type="ARBA" id="ARBA00022771"/>
    </source>
</evidence>
<dbReference type="EnsemblMetazoa" id="ACOM041588-RA">
    <property type="protein sequence ID" value="ACOM041588-PA.1"/>
    <property type="gene ID" value="ACOM041588"/>
</dbReference>
<evidence type="ECO:0000256" key="9">
    <source>
        <dbReference type="PROSITE-ProRule" id="PRU01263"/>
    </source>
</evidence>
<dbReference type="GO" id="GO:0000978">
    <property type="term" value="F:RNA polymerase II cis-regulatory region sequence-specific DNA binding"/>
    <property type="evidence" value="ECO:0007669"/>
    <property type="project" value="TreeGrafter"/>
</dbReference>
<proteinExistence type="predicted"/>
<keyword evidence="3" id="KW-0677">Repeat</keyword>
<dbReference type="GO" id="GO:0008270">
    <property type="term" value="F:zinc ion binding"/>
    <property type="evidence" value="ECO:0007669"/>
    <property type="project" value="UniProtKB-UniRule"/>
</dbReference>
<evidence type="ECO:0000256" key="8">
    <source>
        <dbReference type="PROSITE-ProRule" id="PRU00042"/>
    </source>
</evidence>
<dbReference type="SMART" id="SM00355">
    <property type="entry name" value="ZnF_C2H2"/>
    <property type="match status" value="4"/>
</dbReference>
<feature type="binding site" evidence="9">
    <location>
        <position position="51"/>
    </location>
    <ligand>
        <name>Zn(2+)</name>
        <dbReference type="ChEBI" id="CHEBI:29105"/>
    </ligand>
</feature>
<evidence type="ECO:0000256" key="5">
    <source>
        <dbReference type="ARBA" id="ARBA00022833"/>
    </source>
</evidence>
<feature type="binding site" evidence="9">
    <location>
        <position position="8"/>
    </location>
    <ligand>
        <name>Zn(2+)</name>
        <dbReference type="ChEBI" id="CHEBI:29105"/>
    </ligand>
</feature>
<dbReference type="AlphaFoldDB" id="A0A8W7Q2D3"/>
<dbReference type="PANTHER" id="PTHR24404:SF114">
    <property type="entry name" value="KLUMPFUSS, ISOFORM B-RELATED"/>
    <property type="match status" value="1"/>
</dbReference>
<feature type="domain" description="ZAD" evidence="11">
    <location>
        <begin position="3"/>
        <end position="78"/>
    </location>
</feature>
<dbReference type="SUPFAM" id="SSF57716">
    <property type="entry name" value="Glucocorticoid receptor-like (DNA-binding domain)"/>
    <property type="match status" value="1"/>
</dbReference>
<dbReference type="GO" id="GO:0006357">
    <property type="term" value="P:regulation of transcription by RNA polymerase II"/>
    <property type="evidence" value="ECO:0007669"/>
    <property type="project" value="TreeGrafter"/>
</dbReference>
<evidence type="ECO:0000313" key="12">
    <source>
        <dbReference type="EnsemblMetazoa" id="ACOM041588-PA.1"/>
    </source>
</evidence>
<comment type="subcellular location">
    <subcellularLocation>
        <location evidence="1">Nucleus</location>
    </subcellularLocation>
</comment>
<dbReference type="InterPro" id="IPR050589">
    <property type="entry name" value="Ikaros_C2H2-ZF"/>
</dbReference>
<dbReference type="InterPro" id="IPR013087">
    <property type="entry name" value="Znf_C2H2_type"/>
</dbReference>
<sequence length="338" mass="38522">MVNICRFCLSEDENYLIPVQDVLDFELTIEDLVRFTGIQLNDEHKASCVVCLECTNKLKISSTFRNACLRNDALFHALCRVVLDSRVQQTYDETVEYLESDFEGEANSDTYAEDEPIATDICPSEDGSSPLPSAVKELQHRTQPSSVVSIASTIEEANSEDELFGYSANYIKPGEILYAEDVVHRSYVDWNTSLNPKHAPTAPYPRERGKRRLYMCEKCALIVKHLPTHMQVHEETATFACPYCPAKMKQKNNISQHILQVHYKAICRTCKICGKGFVHHKTYRYHMLTHEGEGKRFACQDCSKTFPNAIYLRDHFNRIHNAARTGKTNGESGPKMPR</sequence>
<dbReference type="GO" id="GO:0005634">
    <property type="term" value="C:nucleus"/>
    <property type="evidence" value="ECO:0007669"/>
    <property type="project" value="UniProtKB-SubCell"/>
</dbReference>
<dbReference type="PANTHER" id="PTHR24404">
    <property type="entry name" value="ZINC FINGER PROTEIN"/>
    <property type="match status" value="1"/>
</dbReference>
<keyword evidence="6" id="KW-0238">DNA-binding</keyword>
<dbReference type="Gene3D" id="3.40.1800.20">
    <property type="match status" value="1"/>
</dbReference>
<organism evidence="12">
    <name type="scientific">Anopheles coluzzii</name>
    <name type="common">African malaria mosquito</name>
    <dbReference type="NCBI Taxonomy" id="1518534"/>
    <lineage>
        <taxon>Eukaryota</taxon>
        <taxon>Metazoa</taxon>
        <taxon>Ecdysozoa</taxon>
        <taxon>Arthropoda</taxon>
        <taxon>Hexapoda</taxon>
        <taxon>Insecta</taxon>
        <taxon>Pterygota</taxon>
        <taxon>Neoptera</taxon>
        <taxon>Endopterygota</taxon>
        <taxon>Diptera</taxon>
        <taxon>Nematocera</taxon>
        <taxon>Culicoidea</taxon>
        <taxon>Culicidae</taxon>
        <taxon>Anophelinae</taxon>
        <taxon>Anopheles</taxon>
    </lineage>
</organism>
<evidence type="ECO:0000256" key="2">
    <source>
        <dbReference type="ARBA" id="ARBA00022723"/>
    </source>
</evidence>
<feature type="domain" description="C2H2-type" evidence="10">
    <location>
        <begin position="268"/>
        <end position="295"/>
    </location>
</feature>
<evidence type="ECO:0000256" key="1">
    <source>
        <dbReference type="ARBA" id="ARBA00004123"/>
    </source>
</evidence>
<dbReference type="Proteomes" id="UP000075882">
    <property type="component" value="Unassembled WGS sequence"/>
</dbReference>
<dbReference type="PROSITE" id="PS51915">
    <property type="entry name" value="ZAD"/>
    <property type="match status" value="1"/>
</dbReference>
<feature type="binding site" evidence="9">
    <location>
        <position position="54"/>
    </location>
    <ligand>
        <name>Zn(2+)</name>
        <dbReference type="ChEBI" id="CHEBI:29105"/>
    </ligand>
</feature>
<dbReference type="PROSITE" id="PS00028">
    <property type="entry name" value="ZINC_FINGER_C2H2_1"/>
    <property type="match status" value="3"/>
</dbReference>
<evidence type="ECO:0000259" key="11">
    <source>
        <dbReference type="PROSITE" id="PS51915"/>
    </source>
</evidence>
<keyword evidence="7" id="KW-0539">Nucleus</keyword>
<evidence type="ECO:0000256" key="3">
    <source>
        <dbReference type="ARBA" id="ARBA00022737"/>
    </source>
</evidence>
<keyword evidence="5 9" id="KW-0862">Zinc</keyword>
<dbReference type="InterPro" id="IPR036236">
    <property type="entry name" value="Znf_C2H2_sf"/>
</dbReference>
<accession>A0A8W7Q2D3</accession>
<dbReference type="Gene3D" id="3.30.160.60">
    <property type="entry name" value="Classic Zinc Finger"/>
    <property type="match status" value="2"/>
</dbReference>
<keyword evidence="2 9" id="KW-0479">Metal-binding</keyword>
<evidence type="ECO:0000259" key="10">
    <source>
        <dbReference type="PROSITE" id="PS50157"/>
    </source>
</evidence>
<name>A0A8W7Q2D3_ANOCL</name>
<feature type="domain" description="C2H2-type" evidence="10">
    <location>
        <begin position="297"/>
        <end position="325"/>
    </location>
</feature>
<dbReference type="GO" id="GO:0003700">
    <property type="term" value="F:DNA-binding transcription factor activity"/>
    <property type="evidence" value="ECO:0007669"/>
    <property type="project" value="TreeGrafter"/>
</dbReference>
<evidence type="ECO:0000256" key="7">
    <source>
        <dbReference type="ARBA" id="ARBA00023242"/>
    </source>
</evidence>
<evidence type="ECO:0000256" key="6">
    <source>
        <dbReference type="ARBA" id="ARBA00023125"/>
    </source>
</evidence>
<protein>
    <recommendedName>
        <fullName evidence="13">ZAD domain-containing protein</fullName>
    </recommendedName>
</protein>
<dbReference type="VEuPathDB" id="VectorBase:ACON2_036921"/>
<dbReference type="InterPro" id="IPR012934">
    <property type="entry name" value="Znf_AD"/>
</dbReference>
<feature type="binding site" evidence="9">
    <location>
        <position position="5"/>
    </location>
    <ligand>
        <name>Zn(2+)</name>
        <dbReference type="ChEBI" id="CHEBI:29105"/>
    </ligand>
</feature>
<reference evidence="12" key="1">
    <citation type="submission" date="2022-08" db="UniProtKB">
        <authorList>
            <consortium name="EnsemblMetazoa"/>
        </authorList>
    </citation>
    <scope>IDENTIFICATION</scope>
</reference>
<dbReference type="PROSITE" id="PS50157">
    <property type="entry name" value="ZINC_FINGER_C2H2_2"/>
    <property type="match status" value="2"/>
</dbReference>
<dbReference type="SMART" id="SM00868">
    <property type="entry name" value="zf-AD"/>
    <property type="match status" value="2"/>
</dbReference>
<keyword evidence="4 8" id="KW-0863">Zinc-finger</keyword>
<dbReference type="Pfam" id="PF07776">
    <property type="entry name" value="zf-AD"/>
    <property type="match status" value="1"/>
</dbReference>
<evidence type="ECO:0008006" key="13">
    <source>
        <dbReference type="Google" id="ProtNLM"/>
    </source>
</evidence>